<evidence type="ECO:0000256" key="1">
    <source>
        <dbReference type="SAM" id="MobiDB-lite"/>
    </source>
</evidence>
<feature type="region of interest" description="Disordered" evidence="1">
    <location>
        <begin position="1"/>
        <end position="30"/>
    </location>
</feature>
<sequence length="121" mass="14299">MHTKKKKKKKQIKRKTTKGRGEGEKKRSPFLDSPRFVLQFPHNQRRTFRHNEFLLSTQNYYSLKTQKNRDILRHAIFLKGLFNFLATYGVSNLQSAAVKGNTKMLYDQIAVTNQLQIRKVM</sequence>
<keyword evidence="3" id="KW-1185">Reference proteome</keyword>
<feature type="compositionally biased region" description="Basic residues" evidence="1">
    <location>
        <begin position="1"/>
        <end position="18"/>
    </location>
</feature>
<proteinExistence type="predicted"/>
<protein>
    <submittedName>
        <fullName evidence="2">Uncharacterized protein</fullName>
    </submittedName>
</protein>
<reference evidence="2 3" key="1">
    <citation type="submission" date="2023-03" db="EMBL/GenBank/DDBJ databases">
        <title>High recombination rates correlate with genetic variation in Cardiocondyla obscurior ants.</title>
        <authorList>
            <person name="Errbii M."/>
        </authorList>
    </citation>
    <scope>NUCLEOTIDE SEQUENCE [LARGE SCALE GENOMIC DNA]</scope>
    <source>
        <strain evidence="2">Alpha-2009</strain>
        <tissue evidence="2">Whole body</tissue>
    </source>
</reference>
<feature type="compositionally biased region" description="Basic and acidic residues" evidence="1">
    <location>
        <begin position="19"/>
        <end position="29"/>
    </location>
</feature>
<evidence type="ECO:0000313" key="3">
    <source>
        <dbReference type="Proteomes" id="UP001430953"/>
    </source>
</evidence>
<comment type="caution">
    <text evidence="2">The sequence shown here is derived from an EMBL/GenBank/DDBJ whole genome shotgun (WGS) entry which is preliminary data.</text>
</comment>
<name>A0AAW2GTC8_9HYME</name>
<dbReference type="EMBL" id="JADYXP020000002">
    <property type="protein sequence ID" value="KAL0130562.1"/>
    <property type="molecule type" value="Genomic_DNA"/>
</dbReference>
<evidence type="ECO:0000313" key="2">
    <source>
        <dbReference type="EMBL" id="KAL0130562.1"/>
    </source>
</evidence>
<gene>
    <name evidence="2" type="ORF">PUN28_002303</name>
</gene>
<dbReference type="AlphaFoldDB" id="A0AAW2GTC8"/>
<dbReference type="Proteomes" id="UP001430953">
    <property type="component" value="Unassembled WGS sequence"/>
</dbReference>
<accession>A0AAW2GTC8</accession>
<organism evidence="2 3">
    <name type="scientific">Cardiocondyla obscurior</name>
    <dbReference type="NCBI Taxonomy" id="286306"/>
    <lineage>
        <taxon>Eukaryota</taxon>
        <taxon>Metazoa</taxon>
        <taxon>Ecdysozoa</taxon>
        <taxon>Arthropoda</taxon>
        <taxon>Hexapoda</taxon>
        <taxon>Insecta</taxon>
        <taxon>Pterygota</taxon>
        <taxon>Neoptera</taxon>
        <taxon>Endopterygota</taxon>
        <taxon>Hymenoptera</taxon>
        <taxon>Apocrita</taxon>
        <taxon>Aculeata</taxon>
        <taxon>Formicoidea</taxon>
        <taxon>Formicidae</taxon>
        <taxon>Myrmicinae</taxon>
        <taxon>Cardiocondyla</taxon>
    </lineage>
</organism>